<dbReference type="CDD" id="cd00146">
    <property type="entry name" value="PKD"/>
    <property type="match status" value="1"/>
</dbReference>
<keyword evidence="5" id="KW-0547">Nucleotide-binding</keyword>
<dbReference type="CDD" id="cd00082">
    <property type="entry name" value="HisKA"/>
    <property type="match status" value="1"/>
</dbReference>
<dbReference type="Pfam" id="PF07494">
    <property type="entry name" value="Reg_prop"/>
    <property type="match status" value="4"/>
</dbReference>
<comment type="catalytic activity">
    <reaction evidence="1">
        <text>ATP + protein L-histidine = ADP + protein N-phospho-L-histidine.</text>
        <dbReference type="EC" id="2.7.13.3"/>
    </reaction>
</comment>
<dbReference type="Pfam" id="PF00072">
    <property type="entry name" value="Response_reg"/>
    <property type="match status" value="1"/>
</dbReference>
<dbReference type="RefSeq" id="WP_146786374.1">
    <property type="nucleotide sequence ID" value="NZ_BAABIO010000001.1"/>
</dbReference>
<evidence type="ECO:0000256" key="13">
    <source>
        <dbReference type="SAM" id="SignalP"/>
    </source>
</evidence>
<evidence type="ECO:0000313" key="18">
    <source>
        <dbReference type="Proteomes" id="UP000321204"/>
    </source>
</evidence>
<proteinExistence type="predicted"/>
<dbReference type="SMART" id="SM00448">
    <property type="entry name" value="REC"/>
    <property type="match status" value="1"/>
</dbReference>
<dbReference type="EMBL" id="CP042433">
    <property type="protein sequence ID" value="QEC56183.1"/>
    <property type="molecule type" value="Genomic_DNA"/>
</dbReference>
<feature type="domain" description="Histidine kinase" evidence="15">
    <location>
        <begin position="832"/>
        <end position="1048"/>
    </location>
</feature>
<evidence type="ECO:0000313" key="17">
    <source>
        <dbReference type="EMBL" id="QEC56183.1"/>
    </source>
</evidence>
<dbReference type="GO" id="GO:0003700">
    <property type="term" value="F:DNA-binding transcription factor activity"/>
    <property type="evidence" value="ECO:0007669"/>
    <property type="project" value="InterPro"/>
</dbReference>
<keyword evidence="9" id="KW-0805">Transcription regulation</keyword>
<dbReference type="PROSITE" id="PS00041">
    <property type="entry name" value="HTH_ARAC_FAMILY_1"/>
    <property type="match status" value="1"/>
</dbReference>
<dbReference type="PANTHER" id="PTHR43547:SF2">
    <property type="entry name" value="HYBRID SIGNAL TRANSDUCTION HISTIDINE KINASE C"/>
    <property type="match status" value="1"/>
</dbReference>
<keyword evidence="18" id="KW-1185">Reference proteome</keyword>
<evidence type="ECO:0000259" key="16">
    <source>
        <dbReference type="PROSITE" id="PS50110"/>
    </source>
</evidence>
<dbReference type="InterPro" id="IPR015943">
    <property type="entry name" value="WD40/YVTN_repeat-like_dom_sf"/>
</dbReference>
<dbReference type="PROSITE" id="PS01124">
    <property type="entry name" value="HTH_ARAC_FAMILY_2"/>
    <property type="match status" value="1"/>
</dbReference>
<evidence type="ECO:0000256" key="12">
    <source>
        <dbReference type="PROSITE-ProRule" id="PRU00169"/>
    </source>
</evidence>
<dbReference type="Pfam" id="PF07495">
    <property type="entry name" value="Y_Y_Y"/>
    <property type="match status" value="1"/>
</dbReference>
<dbReference type="GO" id="GO:0005524">
    <property type="term" value="F:ATP binding"/>
    <property type="evidence" value="ECO:0007669"/>
    <property type="project" value="UniProtKB-KW"/>
</dbReference>
<feature type="modified residue" description="4-aspartylphosphate" evidence="12">
    <location>
        <position position="1151"/>
    </location>
</feature>
<evidence type="ECO:0000256" key="11">
    <source>
        <dbReference type="ARBA" id="ARBA00023163"/>
    </source>
</evidence>
<dbReference type="FunFam" id="3.30.565.10:FF:000037">
    <property type="entry name" value="Hybrid sensor histidine kinase/response regulator"/>
    <property type="match status" value="1"/>
</dbReference>
<evidence type="ECO:0000256" key="1">
    <source>
        <dbReference type="ARBA" id="ARBA00000085"/>
    </source>
</evidence>
<evidence type="ECO:0000256" key="2">
    <source>
        <dbReference type="ARBA" id="ARBA00012438"/>
    </source>
</evidence>
<dbReference type="SUPFAM" id="SSF47384">
    <property type="entry name" value="Homodimeric domain of signal transducing histidine kinase"/>
    <property type="match status" value="1"/>
</dbReference>
<dbReference type="InterPro" id="IPR001789">
    <property type="entry name" value="Sig_transdc_resp-reg_receiver"/>
</dbReference>
<dbReference type="Gene3D" id="3.30.565.10">
    <property type="entry name" value="Histidine kinase-like ATPase, C-terminal domain"/>
    <property type="match status" value="1"/>
</dbReference>
<dbReference type="SMART" id="SM00388">
    <property type="entry name" value="HisKA"/>
    <property type="match status" value="1"/>
</dbReference>
<dbReference type="InterPro" id="IPR018060">
    <property type="entry name" value="HTH_AraC"/>
</dbReference>
<feature type="chain" id="PRO_5022708537" description="histidine kinase" evidence="13">
    <location>
        <begin position="23"/>
        <end position="1360"/>
    </location>
</feature>
<evidence type="ECO:0000256" key="9">
    <source>
        <dbReference type="ARBA" id="ARBA00023015"/>
    </source>
</evidence>
<dbReference type="InterPro" id="IPR036890">
    <property type="entry name" value="HATPase_C_sf"/>
</dbReference>
<evidence type="ECO:0000256" key="5">
    <source>
        <dbReference type="ARBA" id="ARBA00022741"/>
    </source>
</evidence>
<dbReference type="Gene3D" id="1.10.287.130">
    <property type="match status" value="1"/>
</dbReference>
<gene>
    <name evidence="17" type="ORF">FSB75_09870</name>
</gene>
<keyword evidence="10" id="KW-0238">DNA-binding</keyword>
<dbReference type="InterPro" id="IPR003661">
    <property type="entry name" value="HisK_dim/P_dom"/>
</dbReference>
<keyword evidence="6" id="KW-0418">Kinase</keyword>
<dbReference type="GO" id="GO:0000155">
    <property type="term" value="F:phosphorelay sensor kinase activity"/>
    <property type="evidence" value="ECO:0007669"/>
    <property type="project" value="InterPro"/>
</dbReference>
<dbReference type="FunFam" id="2.60.40.10:FF:000791">
    <property type="entry name" value="Two-component system sensor histidine kinase/response regulator"/>
    <property type="match status" value="1"/>
</dbReference>
<keyword evidence="13" id="KW-0732">Signal</keyword>
<dbReference type="Gene3D" id="1.10.10.60">
    <property type="entry name" value="Homeodomain-like"/>
    <property type="match status" value="1"/>
</dbReference>
<sequence>MGRNCCLGLLVLFCLLRTTCFATDDTGMAYLGIEQGLSNNAVTSIYQDHNGFLWFGTYDGLNRYDGYGFKIFRNVIGDKTSLADNHISSIESDAAHNLWIGCENALSIYNPVRSTFSSLQYKSLNGSVVEMTHLGVNAIQNVNNGTCMLVGVKNKGLFVFEKGSHTGLQIPLEEAKGVEGNYEATALAFDAQRQITWVFVKDFGLFQYDVKQRRLLFVNGKIKNAECLKVDSKGTLWLGCEEGLFRYDNVKNIFSQNLLPASYKVMNLMEDRQHVLWIASDGGGVWTVPISQGSPTSYLSANGSPKINSNAVYAIYEDHEGGKWFGTLRGGINVVKPRTSAFRHITCPVSVQKENDINNFILSFCEDDTHSLWIGTDGAGLRYWNRQKNAFTSFVHDASNPSSISSNFVTNILRDSVGDTWFTTWFGGVNRLRKGAKSFEHFSCRNPKTGSVENNAWLVFEDKRRRLWVSTTNDGTLYLFNRPAARFELFDESISNLQCLAEDRNGEIWGGNYSSVINIDPLNKRHKTFPVGNTVRCIHEDQAGNFWIGTDGGGLLLFNRATGRFVRFTTSEGLPSNTVLRMLEDRSGNLWLSTYNGLCKFNVTTKTCRNFSQSDGLQSNQFSFNAALVLQSGEFLFGGIKGFNIFYPDSVQERKEMPPVFLTGLRVNNKSVEEDSSFVTERNFEKIESVSVPYDHAFLSLDFVALEYSGADKVQYAYTLEGWDKSWNHAGNSRTANYARLKEGTYKFKIKVTNAAGIWGGETTLLTITVLPPWYRSWWAYLLYLAITGAAVYSYMLYNRREERLKYEVKLALLEKEKEKEITEKKISFFTHISHEFRTPLTLIINPLKELMTTHEREKDRKQISTVYRNARRLLSLVDQLLLFRKVESVEEQLRIEKFDLMEACREVFLSFSQHALCKTIDFSFQQDEGEVLIYGDKEKIEIILFNLLSNAFKYTEAGGRIALMIAETENEFLIKVSDTGCGIPVEAGEKLFDSFYRVGQPEGTKESGFGVGLYVSRKLAEAHKGELTYKSTPGAGTEFCLRLLKGKEHYGSAYISEDYKSGKTILSELVEEAVAENEATETVPAVPKQSAVLDKLRSELPVMLVVDDNAEMRSYIVQVFSSGFTVYEAADGAEGYELAVTEIPDIVISDVMMKNVSGIELCQKIKSNPAVAHIPVVLLTGSASDKAKLEGIQGGAEDYILKPFDKEIIQARIENILKERSRMKQYFFNAVTLKPASNLSGEHKVFIEKCIAIVEAHIDNPEFAIGTFCREIGMSHPSLYKKVKAVSGLTVNVFIRYIRLRKAAELLLSTDKTILEVTYLTGFNDVRYFREQFQKLFQMNPSDYVKRYRRVLGSKTASN</sequence>
<dbReference type="PANTHER" id="PTHR43547">
    <property type="entry name" value="TWO-COMPONENT HISTIDINE KINASE"/>
    <property type="match status" value="1"/>
</dbReference>
<keyword evidence="8" id="KW-0902">Two-component regulatory system</keyword>
<feature type="domain" description="HTH araC/xylS-type" evidence="14">
    <location>
        <begin position="1249"/>
        <end position="1348"/>
    </location>
</feature>
<protein>
    <recommendedName>
        <fullName evidence="2">histidine kinase</fullName>
        <ecNumber evidence="2">2.7.13.3</ecNumber>
    </recommendedName>
</protein>
<dbReference type="PROSITE" id="PS50110">
    <property type="entry name" value="RESPONSE_REGULATORY"/>
    <property type="match status" value="1"/>
</dbReference>
<dbReference type="InterPro" id="IPR013783">
    <property type="entry name" value="Ig-like_fold"/>
</dbReference>
<keyword evidence="11" id="KW-0804">Transcription</keyword>
<dbReference type="SUPFAM" id="SSF52172">
    <property type="entry name" value="CheY-like"/>
    <property type="match status" value="1"/>
</dbReference>
<dbReference type="Gene3D" id="3.40.50.2300">
    <property type="match status" value="1"/>
</dbReference>
<evidence type="ECO:0000256" key="6">
    <source>
        <dbReference type="ARBA" id="ARBA00022777"/>
    </source>
</evidence>
<dbReference type="CDD" id="cd00075">
    <property type="entry name" value="HATPase"/>
    <property type="match status" value="1"/>
</dbReference>
<dbReference type="CDD" id="cd00156">
    <property type="entry name" value="REC"/>
    <property type="match status" value="1"/>
</dbReference>
<dbReference type="InterPro" id="IPR036097">
    <property type="entry name" value="HisK_dim/P_sf"/>
</dbReference>
<dbReference type="InterPro" id="IPR011110">
    <property type="entry name" value="Reg_prop"/>
</dbReference>
<keyword evidence="7" id="KW-0067">ATP-binding</keyword>
<dbReference type="KEGG" id="fgg:FSB75_09870"/>
<dbReference type="PRINTS" id="PR00344">
    <property type="entry name" value="BCTRLSENSOR"/>
</dbReference>
<dbReference type="InterPro" id="IPR011006">
    <property type="entry name" value="CheY-like_superfamily"/>
</dbReference>
<dbReference type="InterPro" id="IPR004358">
    <property type="entry name" value="Sig_transdc_His_kin-like_C"/>
</dbReference>
<dbReference type="EC" id="2.7.13.3" evidence="2"/>
<dbReference type="Gene3D" id="2.60.40.10">
    <property type="entry name" value="Immunoglobulins"/>
    <property type="match status" value="1"/>
</dbReference>
<dbReference type="SUPFAM" id="SSF46689">
    <property type="entry name" value="Homeodomain-like"/>
    <property type="match status" value="1"/>
</dbReference>
<reference evidence="17 18" key="1">
    <citation type="journal article" date="2015" name="Int. J. Syst. Evol. Microbiol.">
        <title>Flavisolibacter ginsenosidimutans sp. nov., with ginsenoside-converting activity isolated from soil used for cultivating ginseng.</title>
        <authorList>
            <person name="Zhao Y."/>
            <person name="Liu Q."/>
            <person name="Kang M.S."/>
            <person name="Jin F."/>
            <person name="Yu H."/>
            <person name="Im W.T."/>
        </authorList>
    </citation>
    <scope>NUCLEOTIDE SEQUENCE [LARGE SCALE GENOMIC DNA]</scope>
    <source>
        <strain evidence="17 18">Gsoil 636</strain>
    </source>
</reference>
<feature type="signal peptide" evidence="13">
    <location>
        <begin position="1"/>
        <end position="22"/>
    </location>
</feature>
<dbReference type="Proteomes" id="UP000321204">
    <property type="component" value="Chromosome"/>
</dbReference>
<keyword evidence="4" id="KW-0808">Transferase</keyword>
<evidence type="ECO:0000256" key="7">
    <source>
        <dbReference type="ARBA" id="ARBA00022840"/>
    </source>
</evidence>
<dbReference type="GO" id="GO:0043565">
    <property type="term" value="F:sequence-specific DNA binding"/>
    <property type="evidence" value="ECO:0007669"/>
    <property type="project" value="InterPro"/>
</dbReference>
<dbReference type="SUPFAM" id="SSF101898">
    <property type="entry name" value="NHL repeat"/>
    <property type="match status" value="1"/>
</dbReference>
<evidence type="ECO:0000256" key="10">
    <source>
        <dbReference type="ARBA" id="ARBA00023125"/>
    </source>
</evidence>
<name>A0A5B8UI33_9BACT</name>
<dbReference type="Pfam" id="PF00512">
    <property type="entry name" value="HisKA"/>
    <property type="match status" value="1"/>
</dbReference>
<evidence type="ECO:0000256" key="4">
    <source>
        <dbReference type="ARBA" id="ARBA00022679"/>
    </source>
</evidence>
<dbReference type="InterPro" id="IPR005467">
    <property type="entry name" value="His_kinase_dom"/>
</dbReference>
<evidence type="ECO:0000256" key="3">
    <source>
        <dbReference type="ARBA" id="ARBA00022553"/>
    </source>
</evidence>
<accession>A0A5B8UI33</accession>
<evidence type="ECO:0000259" key="14">
    <source>
        <dbReference type="PROSITE" id="PS01124"/>
    </source>
</evidence>
<evidence type="ECO:0000256" key="8">
    <source>
        <dbReference type="ARBA" id="ARBA00023012"/>
    </source>
</evidence>
<dbReference type="InterPro" id="IPR011123">
    <property type="entry name" value="Y_Y_Y"/>
</dbReference>
<feature type="domain" description="Response regulatory" evidence="16">
    <location>
        <begin position="1103"/>
        <end position="1218"/>
    </location>
</feature>
<dbReference type="InterPro" id="IPR018062">
    <property type="entry name" value="HTH_AraC-typ_CS"/>
</dbReference>
<dbReference type="OrthoDB" id="9809670at2"/>
<organism evidence="17 18">
    <name type="scientific">Flavisolibacter ginsenosidimutans</name>
    <dbReference type="NCBI Taxonomy" id="661481"/>
    <lineage>
        <taxon>Bacteria</taxon>
        <taxon>Pseudomonadati</taxon>
        <taxon>Bacteroidota</taxon>
        <taxon>Chitinophagia</taxon>
        <taxon>Chitinophagales</taxon>
        <taxon>Chitinophagaceae</taxon>
        <taxon>Flavisolibacter</taxon>
    </lineage>
</organism>
<dbReference type="Pfam" id="PF02518">
    <property type="entry name" value="HATPase_c"/>
    <property type="match status" value="1"/>
</dbReference>
<dbReference type="InterPro" id="IPR003594">
    <property type="entry name" value="HATPase_dom"/>
</dbReference>
<dbReference type="SMART" id="SM00342">
    <property type="entry name" value="HTH_ARAC"/>
    <property type="match status" value="1"/>
</dbReference>
<dbReference type="SMART" id="SM00387">
    <property type="entry name" value="HATPase_c"/>
    <property type="match status" value="1"/>
</dbReference>
<dbReference type="Pfam" id="PF12833">
    <property type="entry name" value="HTH_18"/>
    <property type="match status" value="1"/>
</dbReference>
<dbReference type="InterPro" id="IPR009057">
    <property type="entry name" value="Homeodomain-like_sf"/>
</dbReference>
<dbReference type="Gene3D" id="2.130.10.10">
    <property type="entry name" value="YVTN repeat-like/Quinoprotein amine dehydrogenase"/>
    <property type="match status" value="2"/>
</dbReference>
<keyword evidence="3 12" id="KW-0597">Phosphoprotein</keyword>
<dbReference type="PROSITE" id="PS50109">
    <property type="entry name" value="HIS_KIN"/>
    <property type="match status" value="1"/>
</dbReference>
<dbReference type="SUPFAM" id="SSF55874">
    <property type="entry name" value="ATPase domain of HSP90 chaperone/DNA topoisomerase II/histidine kinase"/>
    <property type="match status" value="1"/>
</dbReference>
<dbReference type="SUPFAM" id="SSF63829">
    <property type="entry name" value="Calcium-dependent phosphotriesterase"/>
    <property type="match status" value="2"/>
</dbReference>
<evidence type="ECO:0000259" key="15">
    <source>
        <dbReference type="PROSITE" id="PS50109"/>
    </source>
</evidence>